<comment type="caution">
    <text evidence="4">The sequence shown here is derived from an EMBL/GenBank/DDBJ whole genome shotgun (WGS) entry which is preliminary data.</text>
</comment>
<evidence type="ECO:0000313" key="5">
    <source>
        <dbReference type="Proteomes" id="UP001227964"/>
    </source>
</evidence>
<dbReference type="InterPro" id="IPR036409">
    <property type="entry name" value="Aldolase_II/adducin_N_sf"/>
</dbReference>
<dbReference type="InterPro" id="IPR001303">
    <property type="entry name" value="Aldolase_II/adducin_N"/>
</dbReference>
<keyword evidence="2" id="KW-0456">Lyase</keyword>
<reference evidence="4 5" key="1">
    <citation type="submission" date="2023-06" db="EMBL/GenBank/DDBJ databases">
        <title>Marinobacter azerbaijanicus a moderately halophilic, isolated from Urmia Lake in Azerbaijan region of Iran.</title>
        <authorList>
            <person name="Sanchez-Porro C."/>
            <person name="Aghdam E.M."/>
            <person name="Saheb S.M."/>
            <person name="Tarhriz V."/>
            <person name="Kazemi E."/>
            <person name="Ammozegar M.A."/>
            <person name="Ventosa A."/>
            <person name="Hejazi M.S."/>
        </authorList>
    </citation>
    <scope>NUCLEOTIDE SEQUENCE [LARGE SCALE GENOMIC DNA]</scope>
    <source>
        <strain evidence="4 5">TBZ242</strain>
    </source>
</reference>
<keyword evidence="5" id="KW-1185">Reference proteome</keyword>
<dbReference type="InterPro" id="IPR050197">
    <property type="entry name" value="Aldolase_class_II_sugar_metab"/>
</dbReference>
<organism evidence="4 5">
    <name type="scientific">Marinobacter azerbaijanicus</name>
    <dbReference type="NCBI Taxonomy" id="3050455"/>
    <lineage>
        <taxon>Bacteria</taxon>
        <taxon>Pseudomonadati</taxon>
        <taxon>Pseudomonadota</taxon>
        <taxon>Gammaproteobacteria</taxon>
        <taxon>Pseudomonadales</taxon>
        <taxon>Marinobacteraceae</taxon>
        <taxon>Marinobacter</taxon>
    </lineage>
</organism>
<dbReference type="Gene3D" id="3.40.225.10">
    <property type="entry name" value="Class II aldolase/adducin N-terminal domain"/>
    <property type="match status" value="1"/>
</dbReference>
<dbReference type="PANTHER" id="PTHR22789">
    <property type="entry name" value="FUCULOSE PHOSPHATE ALDOLASE"/>
    <property type="match status" value="1"/>
</dbReference>
<dbReference type="Pfam" id="PF00596">
    <property type="entry name" value="Aldolase_II"/>
    <property type="match status" value="1"/>
</dbReference>
<dbReference type="RefSeq" id="WP_285393940.1">
    <property type="nucleotide sequence ID" value="NZ_JASSVS010000023.1"/>
</dbReference>
<evidence type="ECO:0000259" key="3">
    <source>
        <dbReference type="SMART" id="SM01007"/>
    </source>
</evidence>
<dbReference type="SUPFAM" id="SSF53639">
    <property type="entry name" value="AraD/HMP-PK domain-like"/>
    <property type="match status" value="1"/>
</dbReference>
<dbReference type="EMBL" id="JASSVS010000023">
    <property type="protein sequence ID" value="MDL0433891.1"/>
    <property type="molecule type" value="Genomic_DNA"/>
</dbReference>
<sequence>MNNITNTITSTPDKETLLSDLVDANHILFNEGVLDAFGHVSVRHPENAERFLLARNMAPGLVTQEDILEFDLDGNPLDAEGRSVYLERFIHGEIYRARPDVMAVVHSHSPSVVPFSAVKTMPLKPMCHMSGFLGKGAPIFEIRDVAGTATDLLIRSPSLGASLADALGEENVVLMRGHGATVAGPTLKQVVYRAIYVEVNARLQADALRLGPVDYLTPEEAETARETTEGQVERPWQLWKKRARQARADIESC</sequence>
<name>A0ABT7II94_9GAMM</name>
<dbReference type="SMART" id="SM01007">
    <property type="entry name" value="Aldolase_II"/>
    <property type="match status" value="1"/>
</dbReference>
<evidence type="ECO:0000313" key="4">
    <source>
        <dbReference type="EMBL" id="MDL0433891.1"/>
    </source>
</evidence>
<gene>
    <name evidence="4" type="ORF">QPM17_22370</name>
</gene>
<dbReference type="PANTHER" id="PTHR22789:SF0">
    <property type="entry name" value="3-OXO-TETRONATE 4-PHOSPHATE DECARBOXYLASE-RELATED"/>
    <property type="match status" value="1"/>
</dbReference>
<protein>
    <submittedName>
        <fullName evidence="4">Class II aldolase/adducin family protein</fullName>
    </submittedName>
</protein>
<proteinExistence type="predicted"/>
<accession>A0ABT7II94</accession>
<evidence type="ECO:0000256" key="1">
    <source>
        <dbReference type="ARBA" id="ARBA00022723"/>
    </source>
</evidence>
<keyword evidence="1" id="KW-0479">Metal-binding</keyword>
<evidence type="ECO:0000256" key="2">
    <source>
        <dbReference type="ARBA" id="ARBA00023239"/>
    </source>
</evidence>
<feature type="domain" description="Class II aldolase/adducin N-terminal" evidence="3">
    <location>
        <begin position="19"/>
        <end position="205"/>
    </location>
</feature>
<dbReference type="Proteomes" id="UP001227964">
    <property type="component" value="Unassembled WGS sequence"/>
</dbReference>